<organism evidence="1 2">
    <name type="scientific">Mycobacterium ulcerans str. Harvey</name>
    <dbReference type="NCBI Taxonomy" id="1299332"/>
    <lineage>
        <taxon>Bacteria</taxon>
        <taxon>Bacillati</taxon>
        <taxon>Actinomycetota</taxon>
        <taxon>Actinomycetes</taxon>
        <taxon>Mycobacteriales</taxon>
        <taxon>Mycobacteriaceae</taxon>
        <taxon>Mycobacterium</taxon>
        <taxon>Mycobacterium ulcerans group</taxon>
    </lineage>
</organism>
<sequence length="57" mass="6356">MPARSCSPFGAPRRPSWHDLTIRYPNTTVLVVGVRGARTVLVVLVEPWNDLVVTELL</sequence>
<protein>
    <submittedName>
        <fullName evidence="1">Uncharacterized protein</fullName>
    </submittedName>
</protein>
<keyword evidence="2" id="KW-1185">Reference proteome</keyword>
<gene>
    <name evidence="1" type="ORF">I551_8043</name>
</gene>
<accession>A0ABP3A7J3</accession>
<name>A0ABP3A7J3_MYCUL</name>
<evidence type="ECO:0000313" key="1">
    <source>
        <dbReference type="EMBL" id="EUA85561.1"/>
    </source>
</evidence>
<proteinExistence type="predicted"/>
<dbReference type="Proteomes" id="UP000020681">
    <property type="component" value="Unassembled WGS sequence"/>
</dbReference>
<dbReference type="EMBL" id="JAOL01000190">
    <property type="protein sequence ID" value="EUA85561.1"/>
    <property type="molecule type" value="Genomic_DNA"/>
</dbReference>
<comment type="caution">
    <text evidence="1">The sequence shown here is derived from an EMBL/GenBank/DDBJ whole genome shotgun (WGS) entry which is preliminary data.</text>
</comment>
<reference evidence="1 2" key="1">
    <citation type="submission" date="2014-01" db="EMBL/GenBank/DDBJ databases">
        <authorList>
            <person name="Dobos K."/>
            <person name="Lenaerts A."/>
            <person name="Ordway D."/>
            <person name="DeGroote M.A."/>
            <person name="Parker T."/>
            <person name="Sizemore C."/>
            <person name="Tallon L.J."/>
            <person name="Sadzewicz L.K."/>
            <person name="Sengamalay N."/>
            <person name="Fraser C.M."/>
            <person name="Hine E."/>
            <person name="Shefchek K.A."/>
            <person name="Das S.P."/>
            <person name="Tettelin H."/>
        </authorList>
    </citation>
    <scope>NUCLEOTIDE SEQUENCE [LARGE SCALE GENOMIC DNA]</scope>
    <source>
        <strain evidence="1 2">Harvey</strain>
    </source>
</reference>
<evidence type="ECO:0000313" key="2">
    <source>
        <dbReference type="Proteomes" id="UP000020681"/>
    </source>
</evidence>